<feature type="region of interest" description="Disordered" evidence="1">
    <location>
        <begin position="1035"/>
        <end position="1057"/>
    </location>
</feature>
<feature type="compositionally biased region" description="Polar residues" evidence="1">
    <location>
        <begin position="152"/>
        <end position="175"/>
    </location>
</feature>
<protein>
    <submittedName>
        <fullName evidence="2">Uncharacterized protein</fullName>
    </submittedName>
</protein>
<feature type="region of interest" description="Disordered" evidence="1">
    <location>
        <begin position="111"/>
        <end position="130"/>
    </location>
</feature>
<feature type="compositionally biased region" description="Acidic residues" evidence="1">
    <location>
        <begin position="1046"/>
        <end position="1057"/>
    </location>
</feature>
<proteinExistence type="predicted"/>
<feature type="region of interest" description="Disordered" evidence="1">
    <location>
        <begin position="512"/>
        <end position="592"/>
    </location>
</feature>
<reference evidence="2" key="1">
    <citation type="submission" date="2022-11" db="EMBL/GenBank/DDBJ databases">
        <authorList>
            <person name="Petersen C."/>
        </authorList>
    </citation>
    <scope>NUCLEOTIDE SEQUENCE</scope>
    <source>
        <strain evidence="2">IBT 22155</strain>
    </source>
</reference>
<feature type="compositionally biased region" description="Basic residues" evidence="1">
    <location>
        <begin position="559"/>
        <end position="570"/>
    </location>
</feature>
<gene>
    <name evidence="2" type="ORF">N7515_000339</name>
</gene>
<dbReference type="GeneID" id="81400253"/>
<feature type="region of interest" description="Disordered" evidence="1">
    <location>
        <begin position="137"/>
        <end position="175"/>
    </location>
</feature>
<feature type="compositionally biased region" description="Polar residues" evidence="1">
    <location>
        <begin position="539"/>
        <end position="558"/>
    </location>
</feature>
<feature type="compositionally biased region" description="Polar residues" evidence="1">
    <location>
        <begin position="70"/>
        <end position="88"/>
    </location>
</feature>
<dbReference type="OrthoDB" id="9975114at2759"/>
<evidence type="ECO:0000313" key="2">
    <source>
        <dbReference type="EMBL" id="KAJ5145775.1"/>
    </source>
</evidence>
<organism evidence="2 3">
    <name type="scientific">Penicillium bovifimosum</name>
    <dbReference type="NCBI Taxonomy" id="126998"/>
    <lineage>
        <taxon>Eukaryota</taxon>
        <taxon>Fungi</taxon>
        <taxon>Dikarya</taxon>
        <taxon>Ascomycota</taxon>
        <taxon>Pezizomycotina</taxon>
        <taxon>Eurotiomycetes</taxon>
        <taxon>Eurotiomycetidae</taxon>
        <taxon>Eurotiales</taxon>
        <taxon>Aspergillaceae</taxon>
        <taxon>Penicillium</taxon>
    </lineage>
</organism>
<reference evidence="2" key="2">
    <citation type="journal article" date="2023" name="IMA Fungus">
        <title>Comparative genomic study of the Penicillium genus elucidates a diverse pangenome and 15 lateral gene transfer events.</title>
        <authorList>
            <person name="Petersen C."/>
            <person name="Sorensen T."/>
            <person name="Nielsen M.R."/>
            <person name="Sondergaard T.E."/>
            <person name="Sorensen J.L."/>
            <person name="Fitzpatrick D.A."/>
            <person name="Frisvad J.C."/>
            <person name="Nielsen K.L."/>
        </authorList>
    </citation>
    <scope>NUCLEOTIDE SEQUENCE</scope>
    <source>
        <strain evidence="2">IBT 22155</strain>
    </source>
</reference>
<feature type="region of interest" description="Disordered" evidence="1">
    <location>
        <begin position="1"/>
        <end position="88"/>
    </location>
</feature>
<evidence type="ECO:0000313" key="3">
    <source>
        <dbReference type="Proteomes" id="UP001149079"/>
    </source>
</evidence>
<sequence>MRRARRRPSDDAPPTPSLTAQHPAAAAAASCAMRFGQIPSRDPRGPYNQLDGPASFTGPQQQPQAGHYSSGENPSMGQQCSTSSAAATPHQSTLVFCRPAVVDDIGPAAAISPIQEPNGIDGRNSSVPSSFRQVHKAKSMWMRPGTGDHQPRTITRSKSFRQWNPRSTQKDQYSGRNDAALQLARSQFEGSQVERSASSSDCDNDDKGRLRSYMSTFSLRRREHKPFPKSLRQPSEGTASPSTPADRSLGRPHKHRSLSNSIKSGFKRVFGRSKHTDATAQPSPQSGSSYGVEPVVTTPSTRDVEGVPAGNSRKAPPPPRPLVRSSTMDSLCDSESRVTSSASPGDRGPSEYPRRLARSATMDSLRDSESRVTSWADSSLTNTVTSRKPEHGRLLPSIEEDGKLDKLLPPTPSRVVSGTQNQLPSVPLSNRNLEIDCQDLCSAIQQEINRNQRSRSNEAPIFGRVPERRVAPQMPASAYSQYGGGTVRHVLSQEALVSPFETNEAPIFGRIPQRRVVPEMPDSEHSQYSRRTLRRVPSQEASISPDSFATARGEQSSPRKCHLRPAKPLKLHPSESSPPRAPQEETDTLMGPRLQDATRNIDSPGLGSGIRSVNPSPSVNIVDDAIGILISRRHGQQESRSRIAQLVSYPRDSNGRVLSGDETGVRDIRNAFPVRRMEWDYSPSIYSRTSSGITLPRPDVDSVGRSHDESGMATIFTQQRMSVSPRHAPPDSTSEDFSKTSADWHRWLNSEVGKLGQTKPPREHIREYEQFQDEDEEQFQNENEEFQEEDEPLTNVARDDDVIAPGNEVISMTLTPAETSSFTPPAHVHTEQRSSTRNFSWLVWRPSSDMSEQQDLPENTMGDAHTPTSASAMHPATDSATNPGTHPDGSTSPASNDYASPTSANYASPASGDPISPSSVLRTRVHNQSVMGRESQPLQPPDTPTPKAADRKRVFAASQRNQYAVRRAAIAKHQRRQQEQAVNNENYRDQPDESTGLGVIDRYLEIRERCEQVANPKENMGTAFPNSKMMVEEFLKRPRGPQNPPNDDDDTEMGGFL</sequence>
<feature type="compositionally biased region" description="Polar residues" evidence="1">
    <location>
        <begin position="414"/>
        <end position="423"/>
    </location>
</feature>
<accession>A0A9W9HF76</accession>
<feature type="region of interest" description="Disordered" evidence="1">
    <location>
        <begin position="187"/>
        <end position="423"/>
    </location>
</feature>
<dbReference type="EMBL" id="JAPQKL010000001">
    <property type="protein sequence ID" value="KAJ5145775.1"/>
    <property type="molecule type" value="Genomic_DNA"/>
</dbReference>
<dbReference type="Proteomes" id="UP001149079">
    <property type="component" value="Unassembled WGS sequence"/>
</dbReference>
<feature type="region of interest" description="Disordered" evidence="1">
    <location>
        <begin position="848"/>
        <end position="952"/>
    </location>
</feature>
<feature type="region of interest" description="Disordered" evidence="1">
    <location>
        <begin position="970"/>
        <end position="996"/>
    </location>
</feature>
<feature type="compositionally biased region" description="Polar residues" evidence="1">
    <location>
        <begin position="878"/>
        <end position="908"/>
    </location>
</feature>
<feature type="region of interest" description="Disordered" evidence="1">
    <location>
        <begin position="720"/>
        <end position="739"/>
    </location>
</feature>
<feature type="region of interest" description="Disordered" evidence="1">
    <location>
        <begin position="772"/>
        <end position="798"/>
    </location>
</feature>
<dbReference type="RefSeq" id="XP_056526249.1">
    <property type="nucleotide sequence ID" value="XM_056661083.1"/>
</dbReference>
<feature type="compositionally biased region" description="Polar residues" evidence="1">
    <location>
        <begin position="278"/>
        <end position="289"/>
    </location>
</feature>
<feature type="compositionally biased region" description="Polar residues" evidence="1">
    <location>
        <begin position="916"/>
        <end position="930"/>
    </location>
</feature>
<feature type="compositionally biased region" description="Polar residues" evidence="1">
    <location>
        <begin position="848"/>
        <end position="857"/>
    </location>
</feature>
<keyword evidence="3" id="KW-1185">Reference proteome</keyword>
<feature type="compositionally biased region" description="Polar residues" evidence="1">
    <location>
        <begin position="232"/>
        <end position="245"/>
    </location>
</feature>
<feature type="compositionally biased region" description="Acidic residues" evidence="1">
    <location>
        <begin position="772"/>
        <end position="792"/>
    </location>
</feature>
<dbReference type="PROSITE" id="PS51257">
    <property type="entry name" value="PROKAR_LIPOPROTEIN"/>
    <property type="match status" value="1"/>
</dbReference>
<evidence type="ECO:0000256" key="1">
    <source>
        <dbReference type="SAM" id="MobiDB-lite"/>
    </source>
</evidence>
<name>A0A9W9HF76_9EURO</name>
<feature type="compositionally biased region" description="Polar residues" evidence="1">
    <location>
        <begin position="371"/>
        <end position="386"/>
    </location>
</feature>
<feature type="compositionally biased region" description="Polar residues" evidence="1">
    <location>
        <begin position="187"/>
        <end position="201"/>
    </location>
</feature>
<comment type="caution">
    <text evidence="2">The sequence shown here is derived from an EMBL/GenBank/DDBJ whole genome shotgun (WGS) entry which is preliminary data.</text>
</comment>
<dbReference type="AlphaFoldDB" id="A0A9W9HF76"/>